<dbReference type="InterPro" id="IPR010982">
    <property type="entry name" value="Lambda_DNA-bd_dom_sf"/>
</dbReference>
<organism evidence="3 4">
    <name type="scientific">Corynebacterium mastitidis</name>
    <dbReference type="NCBI Taxonomy" id="161890"/>
    <lineage>
        <taxon>Bacteria</taxon>
        <taxon>Bacillati</taxon>
        <taxon>Actinomycetota</taxon>
        <taxon>Actinomycetes</taxon>
        <taxon>Mycobacteriales</taxon>
        <taxon>Corynebacteriaceae</taxon>
        <taxon>Corynebacterium</taxon>
    </lineage>
</organism>
<gene>
    <name evidence="3" type="ORF">CXB45_01385</name>
</gene>
<dbReference type="SMART" id="SM00530">
    <property type="entry name" value="HTH_XRE"/>
    <property type="match status" value="1"/>
</dbReference>
<reference evidence="3 4" key="1">
    <citation type="submission" date="2017-12" db="EMBL/GenBank/DDBJ databases">
        <title>Corynebacterium mastitidis 16-1433 Genome.</title>
        <authorList>
            <person name="Gulvik C.A."/>
        </authorList>
    </citation>
    <scope>NUCLEOTIDE SEQUENCE [LARGE SCALE GENOMIC DNA]</scope>
    <source>
        <strain evidence="3 4">16-1433</strain>
    </source>
</reference>
<dbReference type="STRING" id="1121365.GCA_000375365_01864"/>
<proteinExistence type="predicted"/>
<evidence type="ECO:0000256" key="1">
    <source>
        <dbReference type="SAM" id="MobiDB-lite"/>
    </source>
</evidence>
<dbReference type="EMBL" id="PJAF01000002">
    <property type="protein sequence ID" value="PKF69538.1"/>
    <property type="molecule type" value="Genomic_DNA"/>
</dbReference>
<dbReference type="SUPFAM" id="SSF47413">
    <property type="entry name" value="lambda repressor-like DNA-binding domains"/>
    <property type="match status" value="1"/>
</dbReference>
<protein>
    <recommendedName>
        <fullName evidence="2">HTH cro/C1-type domain-containing protein</fullName>
    </recommendedName>
</protein>
<comment type="caution">
    <text evidence="3">The sequence shown here is derived from an EMBL/GenBank/DDBJ whole genome shotgun (WGS) entry which is preliminary data.</text>
</comment>
<name>A0A2N0XA06_9CORY</name>
<evidence type="ECO:0000313" key="4">
    <source>
        <dbReference type="Proteomes" id="UP000233249"/>
    </source>
</evidence>
<dbReference type="Pfam" id="PF13560">
    <property type="entry name" value="HTH_31"/>
    <property type="match status" value="1"/>
</dbReference>
<evidence type="ECO:0000259" key="2">
    <source>
        <dbReference type="PROSITE" id="PS50943"/>
    </source>
</evidence>
<evidence type="ECO:0000313" key="3">
    <source>
        <dbReference type="EMBL" id="PKF69538.1"/>
    </source>
</evidence>
<accession>A0A2N0XA06</accession>
<dbReference type="CDD" id="cd00093">
    <property type="entry name" value="HTH_XRE"/>
    <property type="match status" value="1"/>
</dbReference>
<feature type="domain" description="HTH cro/C1-type" evidence="2">
    <location>
        <begin position="32"/>
        <end position="85"/>
    </location>
</feature>
<dbReference type="AlphaFoldDB" id="A0A2N0XA06"/>
<dbReference type="GO" id="GO:0003677">
    <property type="term" value="F:DNA binding"/>
    <property type="evidence" value="ECO:0007669"/>
    <property type="project" value="InterPro"/>
</dbReference>
<dbReference type="Proteomes" id="UP000233249">
    <property type="component" value="Unassembled WGS sequence"/>
</dbReference>
<sequence length="104" mass="11189">MLRYTTPPRPAEEGRTSVRPPKTALIRIGREIRDARARSGLSQAVLAEKAGIPHDVLSRVERGEGQAPMSTLAALARVVGPIASFVEEPSTPPDLAQAHLWTDA</sequence>
<feature type="region of interest" description="Disordered" evidence="1">
    <location>
        <begin position="1"/>
        <end position="20"/>
    </location>
</feature>
<dbReference type="Gene3D" id="1.10.260.40">
    <property type="entry name" value="lambda repressor-like DNA-binding domains"/>
    <property type="match status" value="1"/>
</dbReference>
<dbReference type="InterPro" id="IPR001387">
    <property type="entry name" value="Cro/C1-type_HTH"/>
</dbReference>
<dbReference type="PROSITE" id="PS50943">
    <property type="entry name" value="HTH_CROC1"/>
    <property type="match status" value="1"/>
</dbReference>